<comment type="similarity">
    <text evidence="1">Belongs to the carnosine N-methyltransferase family.</text>
</comment>
<dbReference type="AlphaFoldDB" id="A0A507E3C6"/>
<dbReference type="EMBL" id="QEAQ01000034">
    <property type="protein sequence ID" value="TPX58579.1"/>
    <property type="molecule type" value="Genomic_DNA"/>
</dbReference>
<reference evidence="6 7" key="1">
    <citation type="journal article" date="2019" name="Sci. Rep.">
        <title>Comparative genomics of chytrid fungi reveal insights into the obligate biotrophic and pathogenic lifestyle of Synchytrium endobioticum.</title>
        <authorList>
            <person name="van de Vossenberg B.T.L.H."/>
            <person name="Warris S."/>
            <person name="Nguyen H.D.T."/>
            <person name="van Gent-Pelzer M.P.E."/>
            <person name="Joly D.L."/>
            <person name="van de Geest H.C."/>
            <person name="Bonants P.J.M."/>
            <person name="Smith D.S."/>
            <person name="Levesque C.A."/>
            <person name="van der Lee T.A.J."/>
        </authorList>
    </citation>
    <scope>NUCLEOTIDE SEQUENCE [LARGE SCALE GENOMIC DNA]</scope>
    <source>
        <strain evidence="6 7">CBS 809.83</strain>
    </source>
</reference>
<name>A0A507E3C6_9FUNG</name>
<evidence type="ECO:0000313" key="7">
    <source>
        <dbReference type="Proteomes" id="UP000318582"/>
    </source>
</evidence>
<accession>A0A507E3C6</accession>
<keyword evidence="3 6" id="KW-0489">Methyltransferase</keyword>
<dbReference type="SUPFAM" id="SSF53335">
    <property type="entry name" value="S-adenosyl-L-methionine-dependent methyltransferases"/>
    <property type="match status" value="1"/>
</dbReference>
<proteinExistence type="inferred from homology"/>
<dbReference type="EC" id="2.1.1.22" evidence="2"/>
<evidence type="ECO:0000256" key="5">
    <source>
        <dbReference type="ARBA" id="ARBA00022691"/>
    </source>
</evidence>
<dbReference type="InterPro" id="IPR012901">
    <property type="entry name" value="CARME"/>
</dbReference>
<evidence type="ECO:0000256" key="4">
    <source>
        <dbReference type="ARBA" id="ARBA00022679"/>
    </source>
</evidence>
<evidence type="ECO:0000256" key="2">
    <source>
        <dbReference type="ARBA" id="ARBA00012003"/>
    </source>
</evidence>
<dbReference type="Gene3D" id="3.40.50.150">
    <property type="entry name" value="Vaccinia Virus protein VP39"/>
    <property type="match status" value="1"/>
</dbReference>
<organism evidence="6 7">
    <name type="scientific">Powellomyces hirtus</name>
    <dbReference type="NCBI Taxonomy" id="109895"/>
    <lineage>
        <taxon>Eukaryota</taxon>
        <taxon>Fungi</taxon>
        <taxon>Fungi incertae sedis</taxon>
        <taxon>Chytridiomycota</taxon>
        <taxon>Chytridiomycota incertae sedis</taxon>
        <taxon>Chytridiomycetes</taxon>
        <taxon>Spizellomycetales</taxon>
        <taxon>Powellomycetaceae</taxon>
        <taxon>Powellomyces</taxon>
    </lineage>
</organism>
<evidence type="ECO:0000256" key="1">
    <source>
        <dbReference type="ARBA" id="ARBA00010086"/>
    </source>
</evidence>
<dbReference type="Pfam" id="PF07942">
    <property type="entry name" value="CARME"/>
    <property type="match status" value="1"/>
</dbReference>
<dbReference type="PANTHER" id="PTHR12303:SF6">
    <property type="entry name" value="CARNOSINE N-METHYLTRANSFERASE"/>
    <property type="match status" value="1"/>
</dbReference>
<keyword evidence="4 6" id="KW-0808">Transferase</keyword>
<dbReference type="PANTHER" id="PTHR12303">
    <property type="entry name" value="CARNOSINE N-METHYLTRANSFERASE"/>
    <property type="match status" value="1"/>
</dbReference>
<gene>
    <name evidence="6" type="ORF">PhCBS80983_g03054</name>
</gene>
<evidence type="ECO:0000313" key="6">
    <source>
        <dbReference type="EMBL" id="TPX58579.1"/>
    </source>
</evidence>
<dbReference type="SMART" id="SM01296">
    <property type="entry name" value="N2227"/>
    <property type="match status" value="1"/>
</dbReference>
<dbReference type="GO" id="GO:0032259">
    <property type="term" value="P:methylation"/>
    <property type="evidence" value="ECO:0007669"/>
    <property type="project" value="UniProtKB-KW"/>
</dbReference>
<dbReference type="InterPro" id="IPR029063">
    <property type="entry name" value="SAM-dependent_MTases_sf"/>
</dbReference>
<keyword evidence="7" id="KW-1185">Reference proteome</keyword>
<protein>
    <recommendedName>
        <fullName evidence="2">carnosine N-methyltransferase</fullName>
        <ecNumber evidence="2">2.1.1.22</ecNumber>
    </recommendedName>
</protein>
<dbReference type="GO" id="GO:0030735">
    <property type="term" value="F:carnosine N-methyltransferase activity"/>
    <property type="evidence" value="ECO:0007669"/>
    <property type="project" value="UniProtKB-EC"/>
</dbReference>
<dbReference type="Proteomes" id="UP000318582">
    <property type="component" value="Unassembled WGS sequence"/>
</dbReference>
<keyword evidence="5" id="KW-0949">S-adenosyl-L-methionine</keyword>
<comment type="caution">
    <text evidence="6">The sequence shown here is derived from an EMBL/GenBank/DDBJ whole genome shotgun (WGS) entry which is preliminary data.</text>
</comment>
<evidence type="ECO:0000256" key="3">
    <source>
        <dbReference type="ARBA" id="ARBA00022603"/>
    </source>
</evidence>
<dbReference type="STRING" id="109895.A0A507E3C6"/>
<sequence>MFINDDPAISDADRVLEIQHFENVVRAFQNYRLHSLTAMAKRRRDMTKIPHEHLELVTPLLEPKLSAAEECVRKNAAVVSVLLEGHDTEASAPAKGQAYRESRVAESDMDKVRSTLRQFARDWSSEGRLERQLTYDPILAELEQRFSHLDEAQRGNLHILVPGAGLGRLAFDIVKRGFSCQGNEFSFYMLLGSHFILNRATEVNQFELYPWIHSFSNHLNASAQLNAVRIPDVLTNGIPSTAEFSMVAGDFTEVYGTSDNEGAWDVIVTCFFIDTAKNIVDYIDIMHRALKPNGLWINLGPLLYHWEGMENEMSIELTLEELKYVVRKKGFRLENEKTIRTPYASNALAMLKYMYDCDYFVAVKE</sequence>